<dbReference type="Gene3D" id="2.60.40.10">
    <property type="entry name" value="Immunoglobulins"/>
    <property type="match status" value="2"/>
</dbReference>
<keyword evidence="10" id="KW-1185">Reference proteome</keyword>
<evidence type="ECO:0000256" key="5">
    <source>
        <dbReference type="ARBA" id="ARBA00023180"/>
    </source>
</evidence>
<keyword evidence="2" id="KW-0732">Signal</keyword>
<sequence length="244" mass="26461">TPFFGNKSLLYTPSTNLAENQNVTFTCSGNVGREPQGTFSWFKYVQGQASGIAITNGIQPVSLTTVVGSCTYVRTEKLILTLTKEDNQMVIRCTVQQRTMTEAGDGNIQTDRIDVYYVPIMSIIGRDPDFTIYSEGLAQLLLTCYADSNPPSNNVWTLPHGTLITGYQLRITSLTTNHTGRYICMAYTGWGGQNYTAKMSIDITVVATTTPPHTTTTTTRSKTTVSVTQKPGAAANSGNNAAQA</sequence>
<dbReference type="SMART" id="SM00409">
    <property type="entry name" value="IG"/>
    <property type="match status" value="2"/>
</dbReference>
<dbReference type="AlphaFoldDB" id="A0ABD3XK47"/>
<feature type="region of interest" description="Disordered" evidence="7">
    <location>
        <begin position="210"/>
        <end position="244"/>
    </location>
</feature>
<evidence type="ECO:0000259" key="8">
    <source>
        <dbReference type="PROSITE" id="PS50835"/>
    </source>
</evidence>
<name>A0ABD3XK47_SINWO</name>
<evidence type="ECO:0000256" key="6">
    <source>
        <dbReference type="ARBA" id="ARBA00023319"/>
    </source>
</evidence>
<dbReference type="Proteomes" id="UP001634394">
    <property type="component" value="Unassembled WGS sequence"/>
</dbReference>
<dbReference type="PROSITE" id="PS50835">
    <property type="entry name" value="IG_LIKE"/>
    <property type="match status" value="2"/>
</dbReference>
<evidence type="ECO:0000313" key="9">
    <source>
        <dbReference type="EMBL" id="KAL3886559.1"/>
    </source>
</evidence>
<organism evidence="9 10">
    <name type="scientific">Sinanodonta woodiana</name>
    <name type="common">Chinese pond mussel</name>
    <name type="synonym">Anodonta woodiana</name>
    <dbReference type="NCBI Taxonomy" id="1069815"/>
    <lineage>
        <taxon>Eukaryota</taxon>
        <taxon>Metazoa</taxon>
        <taxon>Spiralia</taxon>
        <taxon>Lophotrochozoa</taxon>
        <taxon>Mollusca</taxon>
        <taxon>Bivalvia</taxon>
        <taxon>Autobranchia</taxon>
        <taxon>Heteroconchia</taxon>
        <taxon>Palaeoheterodonta</taxon>
        <taxon>Unionida</taxon>
        <taxon>Unionoidea</taxon>
        <taxon>Unionidae</taxon>
        <taxon>Unioninae</taxon>
        <taxon>Sinanodonta</taxon>
    </lineage>
</organism>
<evidence type="ECO:0000256" key="7">
    <source>
        <dbReference type="SAM" id="MobiDB-lite"/>
    </source>
</evidence>
<dbReference type="GO" id="GO:0016020">
    <property type="term" value="C:membrane"/>
    <property type="evidence" value="ECO:0007669"/>
    <property type="project" value="UniProtKB-SubCell"/>
</dbReference>
<reference evidence="9 10" key="1">
    <citation type="submission" date="2024-11" db="EMBL/GenBank/DDBJ databases">
        <title>Chromosome-level genome assembly of the freshwater bivalve Anodonta woodiana.</title>
        <authorList>
            <person name="Chen X."/>
        </authorList>
    </citation>
    <scope>NUCLEOTIDE SEQUENCE [LARGE SCALE GENOMIC DNA]</scope>
    <source>
        <strain evidence="9">MN2024</strain>
        <tissue evidence="9">Gills</tissue>
    </source>
</reference>
<feature type="non-terminal residue" evidence="9">
    <location>
        <position position="1"/>
    </location>
</feature>
<evidence type="ECO:0000313" key="10">
    <source>
        <dbReference type="Proteomes" id="UP001634394"/>
    </source>
</evidence>
<evidence type="ECO:0000256" key="3">
    <source>
        <dbReference type="ARBA" id="ARBA00023136"/>
    </source>
</evidence>
<comment type="caution">
    <text evidence="9">The sequence shown here is derived from an EMBL/GenBank/DDBJ whole genome shotgun (WGS) entry which is preliminary data.</text>
</comment>
<protein>
    <recommendedName>
        <fullName evidence="8">Ig-like domain-containing protein</fullName>
    </recommendedName>
</protein>
<comment type="subcellular location">
    <subcellularLocation>
        <location evidence="1">Membrane</location>
        <topology evidence="1">Single-pass membrane protein</topology>
    </subcellularLocation>
</comment>
<dbReference type="InterPro" id="IPR007110">
    <property type="entry name" value="Ig-like_dom"/>
</dbReference>
<dbReference type="InterPro" id="IPR036179">
    <property type="entry name" value="Ig-like_dom_sf"/>
</dbReference>
<dbReference type="InterPro" id="IPR052598">
    <property type="entry name" value="IgSF_CEA-related"/>
</dbReference>
<evidence type="ECO:0000256" key="2">
    <source>
        <dbReference type="ARBA" id="ARBA00022729"/>
    </source>
</evidence>
<keyword evidence="3" id="KW-0472">Membrane</keyword>
<keyword evidence="4" id="KW-1015">Disulfide bond</keyword>
<dbReference type="SUPFAM" id="SSF48726">
    <property type="entry name" value="Immunoglobulin"/>
    <property type="match status" value="1"/>
</dbReference>
<gene>
    <name evidence="9" type="ORF">ACJMK2_026544</name>
</gene>
<feature type="non-terminal residue" evidence="9">
    <location>
        <position position="244"/>
    </location>
</feature>
<dbReference type="PANTHER" id="PTHR44337:SF20">
    <property type="entry name" value="CARCINOEMBRYONIC ANTIGEN-RELATED CELL ADHESION MOLECULE 5-RELATED"/>
    <property type="match status" value="1"/>
</dbReference>
<dbReference type="InterPro" id="IPR013162">
    <property type="entry name" value="CD80_C2-set"/>
</dbReference>
<evidence type="ECO:0000256" key="1">
    <source>
        <dbReference type="ARBA" id="ARBA00004167"/>
    </source>
</evidence>
<proteinExistence type="predicted"/>
<dbReference type="InterPro" id="IPR013783">
    <property type="entry name" value="Ig-like_fold"/>
</dbReference>
<dbReference type="InterPro" id="IPR003599">
    <property type="entry name" value="Ig_sub"/>
</dbReference>
<dbReference type="PANTHER" id="PTHR44337">
    <property type="entry name" value="CARCINOEMBRYONIC ANTIGEN-RELATED CELL ADHESION MOLECULE 8"/>
    <property type="match status" value="1"/>
</dbReference>
<keyword evidence="5" id="KW-0325">Glycoprotein</keyword>
<evidence type="ECO:0000256" key="4">
    <source>
        <dbReference type="ARBA" id="ARBA00023157"/>
    </source>
</evidence>
<keyword evidence="6" id="KW-0393">Immunoglobulin domain</keyword>
<dbReference type="EMBL" id="JBJQND010000002">
    <property type="protein sequence ID" value="KAL3886559.1"/>
    <property type="molecule type" value="Genomic_DNA"/>
</dbReference>
<feature type="domain" description="Ig-like" evidence="8">
    <location>
        <begin position="119"/>
        <end position="200"/>
    </location>
</feature>
<feature type="domain" description="Ig-like" evidence="8">
    <location>
        <begin position="2"/>
        <end position="109"/>
    </location>
</feature>
<accession>A0ABD3XK47</accession>
<dbReference type="Pfam" id="PF08205">
    <property type="entry name" value="C2-set_2"/>
    <property type="match status" value="1"/>
</dbReference>